<reference evidence="5" key="1">
    <citation type="submission" date="2020-10" db="EMBL/GenBank/DDBJ databases">
        <title>High-Quality Genome Resource of Clonostachys rosea strain S41 by Oxford Nanopore Long-Read Sequencing.</title>
        <authorList>
            <person name="Wang H."/>
        </authorList>
    </citation>
    <scope>NUCLEOTIDE SEQUENCE</scope>
    <source>
        <strain evidence="5">S41</strain>
    </source>
</reference>
<dbReference type="SUPFAM" id="SSF51735">
    <property type="entry name" value="NAD(P)-binding Rossmann-fold domains"/>
    <property type="match status" value="1"/>
</dbReference>
<keyword evidence="2" id="KW-0503">Monooxygenase</keyword>
<sequence>MALSTYAILGATGHCGKAMIEVILQDPDARIHAYCRNKPKLLKALPHLADHPQVEIFEGSIQDVDLLARCMKGTKAVVHAVSTNTNVPKYTVGFETAQSIIAALEKLKADDPNTRLPKLLLLSSAMTDKQLSQNINKIFGHIMHTAASYVYDDLDKTEAYLRKHEDLVTTIYIKPGGLSVDIQRGHKISLTEQETFVSYLDLAAAMKEAADDPDGRYDGKAVSVVNANTPARFPPGTFWCIVTGLIRHFLPFTHPYLPTPGPE</sequence>
<keyword evidence="1" id="KW-0560">Oxidoreductase</keyword>
<evidence type="ECO:0000259" key="4">
    <source>
        <dbReference type="Pfam" id="PF13460"/>
    </source>
</evidence>
<evidence type="ECO:0000256" key="2">
    <source>
        <dbReference type="ARBA" id="ARBA00023033"/>
    </source>
</evidence>
<proteinExistence type="inferred from homology"/>
<comment type="caution">
    <text evidence="5">The sequence shown here is derived from an EMBL/GenBank/DDBJ whole genome shotgun (WGS) entry which is preliminary data.</text>
</comment>
<accession>A0A8H7KCN1</accession>
<organism evidence="5 6">
    <name type="scientific">Bionectria ochroleuca</name>
    <name type="common">Gliocladium roseum</name>
    <dbReference type="NCBI Taxonomy" id="29856"/>
    <lineage>
        <taxon>Eukaryota</taxon>
        <taxon>Fungi</taxon>
        <taxon>Dikarya</taxon>
        <taxon>Ascomycota</taxon>
        <taxon>Pezizomycotina</taxon>
        <taxon>Sordariomycetes</taxon>
        <taxon>Hypocreomycetidae</taxon>
        <taxon>Hypocreales</taxon>
        <taxon>Bionectriaceae</taxon>
        <taxon>Clonostachys</taxon>
    </lineage>
</organism>
<comment type="similarity">
    <text evidence="3">Belongs to the avfA family.</text>
</comment>
<dbReference type="Pfam" id="PF13460">
    <property type="entry name" value="NAD_binding_10"/>
    <property type="match status" value="1"/>
</dbReference>
<dbReference type="InterPro" id="IPR016040">
    <property type="entry name" value="NAD(P)-bd_dom"/>
</dbReference>
<dbReference type="AlphaFoldDB" id="A0A8H7KCN1"/>
<feature type="domain" description="NAD(P)-binding" evidence="4">
    <location>
        <begin position="10"/>
        <end position="213"/>
    </location>
</feature>
<evidence type="ECO:0000256" key="1">
    <source>
        <dbReference type="ARBA" id="ARBA00023002"/>
    </source>
</evidence>
<dbReference type="GO" id="GO:0004497">
    <property type="term" value="F:monooxygenase activity"/>
    <property type="evidence" value="ECO:0007669"/>
    <property type="project" value="UniProtKB-KW"/>
</dbReference>
<protein>
    <recommendedName>
        <fullName evidence="4">NAD(P)-binding domain-containing protein</fullName>
    </recommendedName>
</protein>
<dbReference type="Proteomes" id="UP000616885">
    <property type="component" value="Unassembled WGS sequence"/>
</dbReference>
<dbReference type="Gene3D" id="3.40.50.720">
    <property type="entry name" value="NAD(P)-binding Rossmann-like Domain"/>
    <property type="match status" value="1"/>
</dbReference>
<evidence type="ECO:0000256" key="3">
    <source>
        <dbReference type="ARBA" id="ARBA00038376"/>
    </source>
</evidence>
<dbReference type="PANTHER" id="PTHR15020:SF37">
    <property type="entry name" value="OXIDOREDUCTASE MDPK"/>
    <property type="match status" value="1"/>
</dbReference>
<dbReference type="PANTHER" id="PTHR15020">
    <property type="entry name" value="FLAVIN REDUCTASE-RELATED"/>
    <property type="match status" value="1"/>
</dbReference>
<dbReference type="EMBL" id="JADCTT010000011">
    <property type="protein sequence ID" value="KAF9746583.1"/>
    <property type="molecule type" value="Genomic_DNA"/>
</dbReference>
<evidence type="ECO:0000313" key="5">
    <source>
        <dbReference type="EMBL" id="KAF9746583.1"/>
    </source>
</evidence>
<name>A0A8H7KCN1_BIOOC</name>
<gene>
    <name evidence="5" type="ORF">IM811_003488</name>
</gene>
<dbReference type="InterPro" id="IPR036291">
    <property type="entry name" value="NAD(P)-bd_dom_sf"/>
</dbReference>
<evidence type="ECO:0000313" key="6">
    <source>
        <dbReference type="Proteomes" id="UP000616885"/>
    </source>
</evidence>